<accession>A0AAN4QBX7</accession>
<evidence type="ECO:0000313" key="2">
    <source>
        <dbReference type="EMBL" id="GBH21132.1"/>
    </source>
</evidence>
<proteinExistence type="predicted"/>
<name>A0AAN4QBX7_PSESF</name>
<evidence type="ECO:0000313" key="3">
    <source>
        <dbReference type="Proteomes" id="UP000248291"/>
    </source>
</evidence>
<dbReference type="Proteomes" id="UP000248291">
    <property type="component" value="Unassembled WGS sequence"/>
</dbReference>
<dbReference type="EMBL" id="BGKA01000280">
    <property type="protein sequence ID" value="GBH21132.1"/>
    <property type="molecule type" value="Genomic_DNA"/>
</dbReference>
<evidence type="ECO:0000256" key="1">
    <source>
        <dbReference type="SAM" id="MobiDB-lite"/>
    </source>
</evidence>
<gene>
    <name evidence="2" type="ORF">KPSA3_07172</name>
</gene>
<dbReference type="AlphaFoldDB" id="A0AAN4QBX7"/>
<organism evidence="2 3">
    <name type="scientific">Pseudomonas syringae pv. actinidiae</name>
    <dbReference type="NCBI Taxonomy" id="103796"/>
    <lineage>
        <taxon>Bacteria</taxon>
        <taxon>Pseudomonadati</taxon>
        <taxon>Pseudomonadota</taxon>
        <taxon>Gammaproteobacteria</taxon>
        <taxon>Pseudomonadales</taxon>
        <taxon>Pseudomonadaceae</taxon>
        <taxon>Pseudomonas</taxon>
        <taxon>Pseudomonas syringae</taxon>
    </lineage>
</organism>
<comment type="caution">
    <text evidence="2">The sequence shown here is derived from an EMBL/GenBank/DDBJ whole genome shotgun (WGS) entry which is preliminary data.</text>
</comment>
<reference evidence="2 3" key="1">
    <citation type="submission" date="2018-04" db="EMBL/GenBank/DDBJ databases">
        <title>Draft genome sequence of Pseudomonas syringae pv. actinidiae biovar 3 strains isolated from kiwifruit in Kagawa prefecture.</title>
        <authorList>
            <person name="Tabuchi M."/>
            <person name="Saito M."/>
            <person name="Fujiwara S."/>
            <person name="Sasa N."/>
            <person name="Akimitsu K."/>
            <person name="Gomi K."/>
            <person name="Konishi-Sugita S."/>
            <person name="Hamano K."/>
            <person name="Kataoka I."/>
        </authorList>
    </citation>
    <scope>NUCLEOTIDE SEQUENCE [LARGE SCALE GENOMIC DNA]</scope>
    <source>
        <strain evidence="2 3">MAFF212211</strain>
    </source>
</reference>
<feature type="region of interest" description="Disordered" evidence="1">
    <location>
        <begin position="35"/>
        <end position="63"/>
    </location>
</feature>
<protein>
    <submittedName>
        <fullName evidence="2">Uncharacterized protein</fullName>
    </submittedName>
</protein>
<sequence length="63" mass="6724">MSSPGWRNSRPGDTSLARDFSIFVGADLSANCREPAVKPAASVHQTHPRQPVLGPLRSPSQPS</sequence>